<evidence type="ECO:0000313" key="3">
    <source>
        <dbReference type="Proteomes" id="UP000076609"/>
    </source>
</evidence>
<dbReference type="EMBL" id="LQQO01000045">
    <property type="protein sequence ID" value="KZE10951.1"/>
    <property type="molecule type" value="Genomic_DNA"/>
</dbReference>
<feature type="domain" description="HPr kinase/phosphorylase C-terminal" evidence="1">
    <location>
        <begin position="7"/>
        <end position="81"/>
    </location>
</feature>
<evidence type="ECO:0000313" key="2">
    <source>
        <dbReference type="EMBL" id="KZE10951.1"/>
    </source>
</evidence>
<dbReference type="Pfam" id="PF07475">
    <property type="entry name" value="Hpr_kinase_C"/>
    <property type="match status" value="1"/>
</dbReference>
<dbReference type="SUPFAM" id="SSF53795">
    <property type="entry name" value="PEP carboxykinase-like"/>
    <property type="match status" value="1"/>
</dbReference>
<gene>
    <name evidence="2" type="ORF">AVT10_06260</name>
</gene>
<accession>A0ABR5Y911</accession>
<dbReference type="RefSeq" id="WP_066693218.1">
    <property type="nucleotide sequence ID" value="NZ_CP117025.1"/>
</dbReference>
<name>A0ABR5Y911_9SPHN</name>
<organism evidence="2 3">
    <name type="scientific">Sphingomonas hankookensis</name>
    <dbReference type="NCBI Taxonomy" id="563996"/>
    <lineage>
        <taxon>Bacteria</taxon>
        <taxon>Pseudomonadati</taxon>
        <taxon>Pseudomonadota</taxon>
        <taxon>Alphaproteobacteria</taxon>
        <taxon>Sphingomonadales</taxon>
        <taxon>Sphingomonadaceae</taxon>
        <taxon>Sphingomonas</taxon>
    </lineage>
</organism>
<sequence length="140" mass="14690">MSDEPPQTVHASCVAIDGRGVLIAGPSGAGKSDLTLRLIDAGAMLVSDDYTLLTARDGVLRAAPPATIAGRIEVRGIGIVERPYVRDVPVALWIASGTPERMPEAMTHVVAGIALPAYTMALLEASAPARLHLMLDRIAR</sequence>
<keyword evidence="3" id="KW-1185">Reference proteome</keyword>
<dbReference type="Proteomes" id="UP000076609">
    <property type="component" value="Unassembled WGS sequence"/>
</dbReference>
<evidence type="ECO:0000259" key="1">
    <source>
        <dbReference type="Pfam" id="PF07475"/>
    </source>
</evidence>
<dbReference type="Gene3D" id="3.40.50.300">
    <property type="entry name" value="P-loop containing nucleotide triphosphate hydrolases"/>
    <property type="match status" value="1"/>
</dbReference>
<dbReference type="CDD" id="cd01918">
    <property type="entry name" value="HprK_C"/>
    <property type="match status" value="1"/>
</dbReference>
<proteinExistence type="predicted"/>
<comment type="caution">
    <text evidence="2">The sequence shown here is derived from an EMBL/GenBank/DDBJ whole genome shotgun (WGS) entry which is preliminary data.</text>
</comment>
<protein>
    <submittedName>
        <fullName evidence="2">Aldolase</fullName>
    </submittedName>
</protein>
<dbReference type="InterPro" id="IPR027417">
    <property type="entry name" value="P-loop_NTPase"/>
</dbReference>
<dbReference type="InterPro" id="IPR011104">
    <property type="entry name" value="Hpr_kin/Pase_C"/>
</dbReference>
<reference evidence="3" key="1">
    <citation type="submission" date="2016-01" db="EMBL/GenBank/DDBJ databases">
        <title>Draft genome of Chromobacterium sp. F49.</title>
        <authorList>
            <person name="Hong K.W."/>
        </authorList>
    </citation>
    <scope>NUCLEOTIDE SEQUENCE [LARGE SCALE GENOMIC DNA]</scope>
    <source>
        <strain evidence="3">CN3</strain>
    </source>
</reference>